<sequence length="128" mass="13426">MPSLTFSSQYLPGVTVIAVAGRADITTACLLDDYISRTRRHPGDHLVLDLSEVPYLGESALHVLLHAHTVARHHGAGLHLASLQRGPAHLLHATESASGLNVHDTLEAAIRAALRAAQPVPVSGQAAG</sequence>
<dbReference type="Pfam" id="PF01740">
    <property type="entry name" value="STAS"/>
    <property type="match status" value="1"/>
</dbReference>
<gene>
    <name evidence="2" type="ORF">GCM10009850_094180</name>
</gene>
<name>A0ABP5PR77_9ACTN</name>
<reference evidence="3" key="1">
    <citation type="journal article" date="2019" name="Int. J. Syst. Evol. Microbiol.">
        <title>The Global Catalogue of Microorganisms (GCM) 10K type strain sequencing project: providing services to taxonomists for standard genome sequencing and annotation.</title>
        <authorList>
            <consortium name="The Broad Institute Genomics Platform"/>
            <consortium name="The Broad Institute Genome Sequencing Center for Infectious Disease"/>
            <person name="Wu L."/>
            <person name="Ma J."/>
        </authorList>
    </citation>
    <scope>NUCLEOTIDE SEQUENCE [LARGE SCALE GENOMIC DNA]</scope>
    <source>
        <strain evidence="3">JCM 16114</strain>
    </source>
</reference>
<feature type="domain" description="STAS" evidence="1">
    <location>
        <begin position="4"/>
        <end position="113"/>
    </location>
</feature>
<organism evidence="2 3">
    <name type="scientific">Nonomuraea monospora</name>
    <dbReference type="NCBI Taxonomy" id="568818"/>
    <lineage>
        <taxon>Bacteria</taxon>
        <taxon>Bacillati</taxon>
        <taxon>Actinomycetota</taxon>
        <taxon>Actinomycetes</taxon>
        <taxon>Streptosporangiales</taxon>
        <taxon>Streptosporangiaceae</taxon>
        <taxon>Nonomuraea</taxon>
    </lineage>
</organism>
<dbReference type="SUPFAM" id="SSF52091">
    <property type="entry name" value="SpoIIaa-like"/>
    <property type="match status" value="1"/>
</dbReference>
<evidence type="ECO:0000259" key="1">
    <source>
        <dbReference type="PROSITE" id="PS50801"/>
    </source>
</evidence>
<dbReference type="Proteomes" id="UP001499843">
    <property type="component" value="Unassembled WGS sequence"/>
</dbReference>
<dbReference type="RefSeq" id="WP_344490565.1">
    <property type="nucleotide sequence ID" value="NZ_BAAAQX010000037.1"/>
</dbReference>
<dbReference type="InterPro" id="IPR036513">
    <property type="entry name" value="STAS_dom_sf"/>
</dbReference>
<dbReference type="EMBL" id="BAAAQX010000037">
    <property type="protein sequence ID" value="GAA2213954.1"/>
    <property type="molecule type" value="Genomic_DNA"/>
</dbReference>
<comment type="caution">
    <text evidence="2">The sequence shown here is derived from an EMBL/GenBank/DDBJ whole genome shotgun (WGS) entry which is preliminary data.</text>
</comment>
<dbReference type="InterPro" id="IPR002645">
    <property type="entry name" value="STAS_dom"/>
</dbReference>
<dbReference type="PANTHER" id="PTHR33495:SF2">
    <property type="entry name" value="ANTI-SIGMA FACTOR ANTAGONIST TM_1081-RELATED"/>
    <property type="match status" value="1"/>
</dbReference>
<keyword evidence="3" id="KW-1185">Reference proteome</keyword>
<accession>A0ABP5PR77</accession>
<protein>
    <recommendedName>
        <fullName evidence="1">STAS domain-containing protein</fullName>
    </recommendedName>
</protein>
<dbReference type="Gene3D" id="3.30.750.24">
    <property type="entry name" value="STAS domain"/>
    <property type="match status" value="1"/>
</dbReference>
<dbReference type="PANTHER" id="PTHR33495">
    <property type="entry name" value="ANTI-SIGMA FACTOR ANTAGONIST TM_1081-RELATED-RELATED"/>
    <property type="match status" value="1"/>
</dbReference>
<proteinExistence type="predicted"/>
<dbReference type="CDD" id="cd07043">
    <property type="entry name" value="STAS_anti-anti-sigma_factors"/>
    <property type="match status" value="1"/>
</dbReference>
<evidence type="ECO:0000313" key="3">
    <source>
        <dbReference type="Proteomes" id="UP001499843"/>
    </source>
</evidence>
<dbReference type="PROSITE" id="PS50801">
    <property type="entry name" value="STAS"/>
    <property type="match status" value="1"/>
</dbReference>
<evidence type="ECO:0000313" key="2">
    <source>
        <dbReference type="EMBL" id="GAA2213954.1"/>
    </source>
</evidence>